<dbReference type="InterPro" id="IPR052210">
    <property type="entry name" value="LysM1-like"/>
</dbReference>
<dbReference type="Gene3D" id="3.10.350.10">
    <property type="entry name" value="LysM domain"/>
    <property type="match status" value="6"/>
</dbReference>
<organism evidence="7 8">
    <name type="scientific">Trichoderma asperellum (strain ATCC 204424 / CBS 433.97 / NBRC 101777)</name>
    <dbReference type="NCBI Taxonomy" id="1042311"/>
    <lineage>
        <taxon>Eukaryota</taxon>
        <taxon>Fungi</taxon>
        <taxon>Dikarya</taxon>
        <taxon>Ascomycota</taxon>
        <taxon>Pezizomycotina</taxon>
        <taxon>Sordariomycetes</taxon>
        <taxon>Hypocreomycetidae</taxon>
        <taxon>Hypocreales</taxon>
        <taxon>Hypocreaceae</taxon>
        <taxon>Trichoderma</taxon>
    </lineage>
</organism>
<gene>
    <name evidence="7" type="ORF">M441DRAFT_193630</name>
</gene>
<keyword evidence="2 5" id="KW-0732">Signal</keyword>
<dbReference type="EMBL" id="KZ679262">
    <property type="protein sequence ID" value="PTB40686.1"/>
    <property type="molecule type" value="Genomic_DNA"/>
</dbReference>
<dbReference type="InterPro" id="IPR036779">
    <property type="entry name" value="LysM_dom_sf"/>
</dbReference>
<accession>A0A2T3Z7A9</accession>
<feature type="domain" description="LysM" evidence="6">
    <location>
        <begin position="509"/>
        <end position="555"/>
    </location>
</feature>
<evidence type="ECO:0000256" key="1">
    <source>
        <dbReference type="ARBA" id="ARBA00022669"/>
    </source>
</evidence>
<evidence type="ECO:0000313" key="8">
    <source>
        <dbReference type="Proteomes" id="UP000240493"/>
    </source>
</evidence>
<proteinExistence type="inferred from homology"/>
<evidence type="ECO:0000256" key="5">
    <source>
        <dbReference type="SAM" id="SignalP"/>
    </source>
</evidence>
<dbReference type="PROSITE" id="PS51782">
    <property type="entry name" value="LYSM"/>
    <property type="match status" value="5"/>
</dbReference>
<keyword evidence="8" id="KW-1185">Reference proteome</keyword>
<dbReference type="SUPFAM" id="SSF54106">
    <property type="entry name" value="LysM domain"/>
    <property type="match status" value="5"/>
</dbReference>
<feature type="domain" description="LysM" evidence="6">
    <location>
        <begin position="428"/>
        <end position="474"/>
    </location>
</feature>
<evidence type="ECO:0000259" key="6">
    <source>
        <dbReference type="PROSITE" id="PS51782"/>
    </source>
</evidence>
<dbReference type="SMART" id="SM00257">
    <property type="entry name" value="LysM"/>
    <property type="match status" value="5"/>
</dbReference>
<feature type="chain" id="PRO_5015481803" evidence="5">
    <location>
        <begin position="17"/>
        <end position="642"/>
    </location>
</feature>
<feature type="domain" description="LysM" evidence="6">
    <location>
        <begin position="121"/>
        <end position="167"/>
    </location>
</feature>
<comment type="similarity">
    <text evidence="4">Belongs to the secreted LysM effector family.</text>
</comment>
<dbReference type="Proteomes" id="UP000240493">
    <property type="component" value="Unassembled WGS sequence"/>
</dbReference>
<name>A0A2T3Z7A9_TRIA4</name>
<dbReference type="GO" id="GO:0008061">
    <property type="term" value="F:chitin binding"/>
    <property type="evidence" value="ECO:0007669"/>
    <property type="project" value="UniProtKB-KW"/>
</dbReference>
<dbReference type="STRING" id="1042311.A0A2T3Z7A9"/>
<dbReference type="CDD" id="cd00118">
    <property type="entry name" value="LysM"/>
    <property type="match status" value="4"/>
</dbReference>
<evidence type="ECO:0000256" key="2">
    <source>
        <dbReference type="ARBA" id="ARBA00022729"/>
    </source>
</evidence>
<feature type="signal peptide" evidence="5">
    <location>
        <begin position="1"/>
        <end position="16"/>
    </location>
</feature>
<evidence type="ECO:0000256" key="3">
    <source>
        <dbReference type="ARBA" id="ARBA00023026"/>
    </source>
</evidence>
<keyword evidence="3" id="KW-0843">Virulence</keyword>
<evidence type="ECO:0000256" key="4">
    <source>
        <dbReference type="ARBA" id="ARBA00044955"/>
    </source>
</evidence>
<evidence type="ECO:0000313" key="7">
    <source>
        <dbReference type="EMBL" id="PTB40686.1"/>
    </source>
</evidence>
<reference evidence="7 8" key="1">
    <citation type="submission" date="2016-07" db="EMBL/GenBank/DDBJ databases">
        <title>Multiple horizontal gene transfer events from other fungi enriched the ability of initially mycotrophic Trichoderma (Ascomycota) to feed on dead plant biomass.</title>
        <authorList>
            <consortium name="DOE Joint Genome Institute"/>
            <person name="Aerts A."/>
            <person name="Atanasova L."/>
            <person name="Chenthamara K."/>
            <person name="Zhang J."/>
            <person name="Grujic M."/>
            <person name="Henrissat B."/>
            <person name="Kuo A."/>
            <person name="Salamov A."/>
            <person name="Lipzen A."/>
            <person name="Labutti K."/>
            <person name="Barry K."/>
            <person name="Miao Y."/>
            <person name="Rahimi M.J."/>
            <person name="Shen Q."/>
            <person name="Grigoriev I.V."/>
            <person name="Kubicek C.P."/>
            <person name="Druzhinina I.S."/>
        </authorList>
    </citation>
    <scope>NUCLEOTIDE SEQUENCE [LARGE SCALE GENOMIC DNA]</scope>
    <source>
        <strain evidence="7 8">CBS 433.97</strain>
    </source>
</reference>
<dbReference type="AlphaFoldDB" id="A0A2T3Z7A9"/>
<feature type="domain" description="LysM" evidence="6">
    <location>
        <begin position="33"/>
        <end position="79"/>
    </location>
</feature>
<dbReference type="PANTHER" id="PTHR34997:SF2">
    <property type="entry name" value="LYSM DOMAIN-CONTAINING PROTEIN-RELATED"/>
    <property type="match status" value="1"/>
</dbReference>
<sequence>MRLLLFCQLFFVGIQASKLGVSPPSQRDQVNCQLYTVQPNDSCIGIISNNNITYAQLLSWNPSLNPTCSNLASLNSSSICVSNPKGTFSISSNTNGATIIATTTAPIPSPTLDQTTSRCAKYYQVVDGDDCSHLTAQFAITLKDFLFLNSEVFQNCTNLKSGYYYCVEPVGYISTYPGYLPTATTKPFNQTSATSLPYAGDPWAKFSSNVSVIPIANNTRVDCYSYTYVTNLTENLSADCWNLAMFYDITPEELVLWNPSLGDDSSSGSNVVSDETSRIASAIAVPTTASSLITNPYTYPCTLAANISYCVALVSPTADLPTTTAPPGPHASGEVSNCTTWFAPQAYNTCRDILYIAQLSFADFYQMNPSVGPDCSGLVVGTNYCISTYPNGNDPNEWDGDASIPSASSTGIITPTPIQSGMVSNCNKFYDVHSNDGCSAIASSQNINLSSFYQWNPAVKTDCSGLQASVYVCIGVATTSASITTTSKPPTGVITPTPTQSGMVSNCNKFYDVHSNDGCSAIASSQNINLSSFYQWNPAVKTDCSGLQASVYVCVGTAATTTAPGITTPTPTQSGMVSGCNKFYDVHAGDGCSAIASSQKIALSSLYKWNPAVKTDCSGLQASVYICIGVATANAAAARITG</sequence>
<dbReference type="OrthoDB" id="5985073at2759"/>
<dbReference type="Pfam" id="PF01476">
    <property type="entry name" value="LysM"/>
    <property type="match status" value="4"/>
</dbReference>
<keyword evidence="1" id="KW-0147">Chitin-binding</keyword>
<dbReference type="InterPro" id="IPR018392">
    <property type="entry name" value="LysM"/>
</dbReference>
<feature type="domain" description="LysM" evidence="6">
    <location>
        <begin position="582"/>
        <end position="628"/>
    </location>
</feature>
<protein>
    <submittedName>
        <fullName evidence="7">Carbohydrate-binding module family 50 protein</fullName>
    </submittedName>
</protein>
<dbReference type="PANTHER" id="PTHR34997">
    <property type="entry name" value="AM15"/>
    <property type="match status" value="1"/>
</dbReference>